<dbReference type="AlphaFoldDB" id="A0A3Q2ULC6"/>
<sequence>MEAKEEFLDIIQRVGTKLQGLPQAGPLELGAFAIILLFIGKPCLSPVRSDSTLGKPG</sequence>
<dbReference type="CDD" id="cd20254">
    <property type="entry name" value="CASIMO1_SMIM5"/>
    <property type="match status" value="1"/>
</dbReference>
<reference evidence="5" key="1">
    <citation type="submission" date="2025-08" db="UniProtKB">
        <authorList>
            <consortium name="Ensembl"/>
        </authorList>
    </citation>
    <scope>IDENTIFICATION</scope>
</reference>
<organism evidence="5 6">
    <name type="scientific">Fundulus heteroclitus</name>
    <name type="common">Killifish</name>
    <name type="synonym">Mummichog</name>
    <dbReference type="NCBI Taxonomy" id="8078"/>
    <lineage>
        <taxon>Eukaryota</taxon>
        <taxon>Metazoa</taxon>
        <taxon>Chordata</taxon>
        <taxon>Craniata</taxon>
        <taxon>Vertebrata</taxon>
        <taxon>Euteleostomi</taxon>
        <taxon>Actinopterygii</taxon>
        <taxon>Neopterygii</taxon>
        <taxon>Teleostei</taxon>
        <taxon>Neoteleostei</taxon>
        <taxon>Acanthomorphata</taxon>
        <taxon>Ovalentaria</taxon>
        <taxon>Atherinomorphae</taxon>
        <taxon>Cyprinodontiformes</taxon>
        <taxon>Fundulidae</taxon>
        <taxon>Fundulus</taxon>
    </lineage>
</organism>
<evidence type="ECO:0000256" key="1">
    <source>
        <dbReference type="ARBA" id="ARBA00004167"/>
    </source>
</evidence>
<dbReference type="Ensembl" id="ENSFHET00000025056.1">
    <property type="protein sequence ID" value="ENSFHEP00000032045.1"/>
    <property type="gene ID" value="ENSFHEG00000018320.1"/>
</dbReference>
<evidence type="ECO:0000313" key="5">
    <source>
        <dbReference type="Ensembl" id="ENSFHEP00000032045.1"/>
    </source>
</evidence>
<proteinExistence type="predicted"/>
<evidence type="ECO:0000256" key="3">
    <source>
        <dbReference type="ARBA" id="ARBA00022989"/>
    </source>
</evidence>
<dbReference type="InterPro" id="IPR031671">
    <property type="entry name" value="SMIM5/18/22"/>
</dbReference>
<dbReference type="GO" id="GO:0016020">
    <property type="term" value="C:membrane"/>
    <property type="evidence" value="ECO:0007669"/>
    <property type="project" value="UniProtKB-SubCell"/>
</dbReference>
<dbReference type="GeneTree" id="ENSGT01030000239580"/>
<reference evidence="5" key="2">
    <citation type="submission" date="2025-09" db="UniProtKB">
        <authorList>
            <consortium name="Ensembl"/>
        </authorList>
    </citation>
    <scope>IDENTIFICATION</scope>
</reference>
<dbReference type="Pfam" id="PF15831">
    <property type="entry name" value="SMIM5_18_22"/>
    <property type="match status" value="1"/>
</dbReference>
<accession>A0A3Q2ULC6</accession>
<comment type="subcellular location">
    <subcellularLocation>
        <location evidence="1">Membrane</location>
        <topology evidence="1">Single-pass membrane protein</topology>
    </subcellularLocation>
</comment>
<evidence type="ECO:0000313" key="6">
    <source>
        <dbReference type="Proteomes" id="UP000265000"/>
    </source>
</evidence>
<name>A0A3Q2ULC6_FUNHE</name>
<keyword evidence="3" id="KW-1133">Transmembrane helix</keyword>
<dbReference type="Proteomes" id="UP000265000">
    <property type="component" value="Unplaced"/>
</dbReference>
<keyword evidence="4" id="KW-0472">Membrane</keyword>
<evidence type="ECO:0000256" key="2">
    <source>
        <dbReference type="ARBA" id="ARBA00022692"/>
    </source>
</evidence>
<keyword evidence="6" id="KW-1185">Reference proteome</keyword>
<protein>
    <submittedName>
        <fullName evidence="5">Uncharacterized protein</fullName>
    </submittedName>
</protein>
<keyword evidence="2" id="KW-0812">Transmembrane</keyword>
<dbReference type="InterPro" id="IPR047133">
    <property type="entry name" value="SMIM5"/>
</dbReference>
<evidence type="ECO:0000256" key="4">
    <source>
        <dbReference type="ARBA" id="ARBA00023136"/>
    </source>
</evidence>